<accession>A0ABV0NVR1</accession>
<reference evidence="1 2" key="1">
    <citation type="submission" date="2021-06" db="EMBL/GenBank/DDBJ databases">
        <authorList>
            <person name="Palmer J.M."/>
        </authorList>
    </citation>
    <scope>NUCLEOTIDE SEQUENCE [LARGE SCALE GENOMIC DNA]</scope>
    <source>
        <strain evidence="1 2">GA_2019</strain>
        <tissue evidence="1">Muscle</tissue>
    </source>
</reference>
<organism evidence="1 2">
    <name type="scientific">Goodea atripinnis</name>
    <dbReference type="NCBI Taxonomy" id="208336"/>
    <lineage>
        <taxon>Eukaryota</taxon>
        <taxon>Metazoa</taxon>
        <taxon>Chordata</taxon>
        <taxon>Craniata</taxon>
        <taxon>Vertebrata</taxon>
        <taxon>Euteleostomi</taxon>
        <taxon>Actinopterygii</taxon>
        <taxon>Neopterygii</taxon>
        <taxon>Teleostei</taxon>
        <taxon>Neoteleostei</taxon>
        <taxon>Acanthomorphata</taxon>
        <taxon>Ovalentaria</taxon>
        <taxon>Atherinomorphae</taxon>
        <taxon>Cyprinodontiformes</taxon>
        <taxon>Goodeidae</taxon>
        <taxon>Goodea</taxon>
    </lineage>
</organism>
<keyword evidence="2" id="KW-1185">Reference proteome</keyword>
<comment type="caution">
    <text evidence="1">The sequence shown here is derived from an EMBL/GenBank/DDBJ whole genome shotgun (WGS) entry which is preliminary data.</text>
</comment>
<proteinExistence type="predicted"/>
<dbReference type="Proteomes" id="UP001476798">
    <property type="component" value="Unassembled WGS sequence"/>
</dbReference>
<sequence length="127" mass="13704">MIYMLYNQLKKGVNSQTTAHVCEDEVRSKKASLVMFYLQTGLVEKSIYVSINIYRYIHNFVTVVMVAGVRLVTGKLPIGAPAMSVSVVVSLGKTLQPPCLLMVVRGLGGACVWQPLSACPSAAVATL</sequence>
<name>A0ABV0NVR1_9TELE</name>
<evidence type="ECO:0000313" key="2">
    <source>
        <dbReference type="Proteomes" id="UP001476798"/>
    </source>
</evidence>
<gene>
    <name evidence="1" type="ORF">GOODEAATRI_009638</name>
</gene>
<protein>
    <submittedName>
        <fullName evidence="1">Uncharacterized protein</fullName>
    </submittedName>
</protein>
<dbReference type="EMBL" id="JAHRIO010050521">
    <property type="protein sequence ID" value="MEQ2174613.1"/>
    <property type="molecule type" value="Genomic_DNA"/>
</dbReference>
<evidence type="ECO:0000313" key="1">
    <source>
        <dbReference type="EMBL" id="MEQ2174613.1"/>
    </source>
</evidence>